<sequence>GGGRGRRRATPGLKRLCCGGAGARARGHRAARSPV</sequence>
<accession>A0A6J4KIC4</accession>
<name>A0A6J4KIC4_9HYPH</name>
<protein>
    <submittedName>
        <fullName evidence="1">Uncharacterized protein</fullName>
    </submittedName>
</protein>
<feature type="non-terminal residue" evidence="1">
    <location>
        <position position="1"/>
    </location>
</feature>
<feature type="non-terminal residue" evidence="1">
    <location>
        <position position="35"/>
    </location>
</feature>
<evidence type="ECO:0000313" key="1">
    <source>
        <dbReference type="EMBL" id="CAA9306876.1"/>
    </source>
</evidence>
<dbReference type="AlphaFoldDB" id="A0A6J4KIC4"/>
<dbReference type="EMBL" id="CADCUC010000033">
    <property type="protein sequence ID" value="CAA9306876.1"/>
    <property type="molecule type" value="Genomic_DNA"/>
</dbReference>
<reference evidence="1" key="1">
    <citation type="submission" date="2020-02" db="EMBL/GenBank/DDBJ databases">
        <authorList>
            <person name="Meier V. D."/>
        </authorList>
    </citation>
    <scope>NUCLEOTIDE SEQUENCE</scope>
    <source>
        <strain evidence="1">AVDCRST_MAG90</strain>
    </source>
</reference>
<gene>
    <name evidence="1" type="ORF">AVDCRST_MAG90-180</name>
</gene>
<organism evidence="1">
    <name type="scientific">uncultured Microvirga sp</name>
    <dbReference type="NCBI Taxonomy" id="412392"/>
    <lineage>
        <taxon>Bacteria</taxon>
        <taxon>Pseudomonadati</taxon>
        <taxon>Pseudomonadota</taxon>
        <taxon>Alphaproteobacteria</taxon>
        <taxon>Hyphomicrobiales</taxon>
        <taxon>Methylobacteriaceae</taxon>
        <taxon>Microvirga</taxon>
        <taxon>environmental samples</taxon>
    </lineage>
</organism>
<proteinExistence type="predicted"/>